<accession>A0AA36NC48</accession>
<evidence type="ECO:0000256" key="1">
    <source>
        <dbReference type="ARBA" id="ARBA00005647"/>
    </source>
</evidence>
<organism evidence="6 7">
    <name type="scientific">Effrenium voratum</name>
    <dbReference type="NCBI Taxonomy" id="2562239"/>
    <lineage>
        <taxon>Eukaryota</taxon>
        <taxon>Sar</taxon>
        <taxon>Alveolata</taxon>
        <taxon>Dinophyceae</taxon>
        <taxon>Suessiales</taxon>
        <taxon>Symbiodiniaceae</taxon>
        <taxon>Effrenium</taxon>
    </lineage>
</organism>
<dbReference type="InterPro" id="IPR038630">
    <property type="entry name" value="L24e/L24_sf"/>
</dbReference>
<evidence type="ECO:0000256" key="4">
    <source>
        <dbReference type="SAM" id="MobiDB-lite"/>
    </source>
</evidence>
<reference evidence="6" key="1">
    <citation type="submission" date="2023-08" db="EMBL/GenBank/DDBJ databases">
        <authorList>
            <person name="Chen Y."/>
            <person name="Shah S."/>
            <person name="Dougan E. K."/>
            <person name="Thang M."/>
            <person name="Chan C."/>
        </authorList>
    </citation>
    <scope>NUCLEOTIDE SEQUENCE</scope>
</reference>
<dbReference type="InterPro" id="IPR000988">
    <property type="entry name" value="Ribosomal_eL24-rel_N"/>
</dbReference>
<dbReference type="FunFam" id="2.30.170.20:FF:000003">
    <property type="entry name" value="60S ribosomal protein L24"/>
    <property type="match status" value="1"/>
</dbReference>
<name>A0AA36NC48_9DINO</name>
<dbReference type="PANTHER" id="PTHR10792">
    <property type="entry name" value="60S RIBOSOMAL PROTEIN L24"/>
    <property type="match status" value="1"/>
</dbReference>
<dbReference type="InterPro" id="IPR056366">
    <property type="entry name" value="Ribosomal_eL24"/>
</dbReference>
<feature type="domain" description="Large ribosomal subunit protein eL24-related N-terminal" evidence="5">
    <location>
        <begin position="4"/>
        <end position="67"/>
    </location>
</feature>
<proteinExistence type="inferred from homology"/>
<dbReference type="GO" id="GO:0022625">
    <property type="term" value="C:cytosolic large ribosomal subunit"/>
    <property type="evidence" value="ECO:0007669"/>
    <property type="project" value="TreeGrafter"/>
</dbReference>
<protein>
    <recommendedName>
        <fullName evidence="5">Large ribosomal subunit protein eL24-related N-terminal domain-containing protein</fullName>
    </recommendedName>
</protein>
<comment type="similarity">
    <text evidence="1">Belongs to the eukaryotic ribosomal protein eL24 family.</text>
</comment>
<feature type="compositionally biased region" description="Low complexity" evidence="4">
    <location>
        <begin position="116"/>
        <end position="131"/>
    </location>
</feature>
<dbReference type="SUPFAM" id="SSF57716">
    <property type="entry name" value="Glucocorticoid receptor-like (DNA-binding domain)"/>
    <property type="match status" value="1"/>
</dbReference>
<dbReference type="Proteomes" id="UP001178507">
    <property type="component" value="Unassembled WGS sequence"/>
</dbReference>
<evidence type="ECO:0000256" key="2">
    <source>
        <dbReference type="ARBA" id="ARBA00022980"/>
    </source>
</evidence>
<evidence type="ECO:0000313" key="6">
    <source>
        <dbReference type="EMBL" id="CAJ1406940.1"/>
    </source>
</evidence>
<sequence length="350" mass="39116">MVIKTDLCNYTEYRIYPGHGQKFIAKDAKVSFFITAKADSLYHQRIKPVKLRWTQAWRRMNKKGKVEEGAKKRTRKAQKFQKAIVGMSLDDIKQKKAQRPQLRAEREKAAKEAKAKQAATQKKPAGKVAAPKAKDKGQKLPKGGGQPAGGSKNFKGKKRLGIGEGCILWTCAERSLPVRGTVTQGITLPPPTMVSGPPTHSLFDPDSDEEPVHQLNVLSHLGFLLQMYISQPKPGDELDDLELDHMKQHKEMLERMRDMVRVELATSDPAGLPTCHLDVSCLESPECRDTESLESDCPKSRMPTAFKLKAFVIPRMKSRLKRKGRGSLASLDGEPSASVFQDWGLRDSNF</sequence>
<feature type="region of interest" description="Disordered" evidence="4">
    <location>
        <begin position="91"/>
        <end position="156"/>
    </location>
</feature>
<dbReference type="Gene3D" id="2.30.170.20">
    <property type="entry name" value="Ribosomal protein L24e"/>
    <property type="match status" value="1"/>
</dbReference>
<dbReference type="PANTHER" id="PTHR10792:SF1">
    <property type="entry name" value="RIBOSOMAL PROTEIN L24"/>
    <property type="match status" value="1"/>
</dbReference>
<dbReference type="EMBL" id="CAUJNA010003651">
    <property type="protein sequence ID" value="CAJ1406940.1"/>
    <property type="molecule type" value="Genomic_DNA"/>
</dbReference>
<keyword evidence="7" id="KW-1185">Reference proteome</keyword>
<feature type="region of interest" description="Disordered" evidence="4">
    <location>
        <begin position="323"/>
        <end position="350"/>
    </location>
</feature>
<dbReference type="GO" id="GO:0003729">
    <property type="term" value="F:mRNA binding"/>
    <property type="evidence" value="ECO:0007669"/>
    <property type="project" value="TreeGrafter"/>
</dbReference>
<dbReference type="CDD" id="cd00472">
    <property type="entry name" value="Ribosomal_L24e_L24"/>
    <property type="match status" value="1"/>
</dbReference>
<feature type="compositionally biased region" description="Basic and acidic residues" evidence="4">
    <location>
        <begin position="102"/>
        <end position="115"/>
    </location>
</feature>
<dbReference type="AlphaFoldDB" id="A0AA36NC48"/>
<evidence type="ECO:0000259" key="5">
    <source>
        <dbReference type="Pfam" id="PF01246"/>
    </source>
</evidence>
<comment type="caution">
    <text evidence="6">The sequence shown here is derived from an EMBL/GenBank/DDBJ whole genome shotgun (WGS) entry which is preliminary data.</text>
</comment>
<keyword evidence="2" id="KW-0689">Ribosomal protein</keyword>
<dbReference type="GO" id="GO:0003735">
    <property type="term" value="F:structural constituent of ribosome"/>
    <property type="evidence" value="ECO:0007669"/>
    <property type="project" value="InterPro"/>
</dbReference>
<evidence type="ECO:0000313" key="7">
    <source>
        <dbReference type="Proteomes" id="UP001178507"/>
    </source>
</evidence>
<evidence type="ECO:0000256" key="3">
    <source>
        <dbReference type="ARBA" id="ARBA00023274"/>
    </source>
</evidence>
<dbReference type="GO" id="GO:0002181">
    <property type="term" value="P:cytoplasmic translation"/>
    <property type="evidence" value="ECO:0007669"/>
    <property type="project" value="TreeGrafter"/>
</dbReference>
<keyword evidence="3" id="KW-0687">Ribonucleoprotein</keyword>
<gene>
    <name evidence="6" type="ORF">EVOR1521_LOCUS28761</name>
</gene>
<dbReference type="Gene3D" id="6.10.250.1270">
    <property type="match status" value="1"/>
</dbReference>
<dbReference type="Pfam" id="PF01246">
    <property type="entry name" value="Ribosomal_L24e"/>
    <property type="match status" value="1"/>
</dbReference>